<evidence type="ECO:0000256" key="6">
    <source>
        <dbReference type="ARBA" id="ARBA00023004"/>
    </source>
</evidence>
<feature type="domain" description="Fe2OG dioxygenase" evidence="7">
    <location>
        <begin position="116"/>
        <end position="225"/>
    </location>
</feature>
<proteinExistence type="predicted"/>
<dbReference type="GO" id="GO:0031418">
    <property type="term" value="F:L-ascorbic acid binding"/>
    <property type="evidence" value="ECO:0007669"/>
    <property type="project" value="UniProtKB-KW"/>
</dbReference>
<comment type="caution">
    <text evidence="8">The sequence shown here is derived from an EMBL/GenBank/DDBJ whole genome shotgun (WGS) entry which is preliminary data.</text>
</comment>
<evidence type="ECO:0000256" key="3">
    <source>
        <dbReference type="ARBA" id="ARBA00022896"/>
    </source>
</evidence>
<dbReference type="GO" id="GO:0016705">
    <property type="term" value="F:oxidoreductase activity, acting on paired donors, with incorporation or reduction of molecular oxygen"/>
    <property type="evidence" value="ECO:0007669"/>
    <property type="project" value="InterPro"/>
</dbReference>
<dbReference type="InterPro" id="IPR044862">
    <property type="entry name" value="Pro_4_hyd_alph_FE2OG_OXY"/>
</dbReference>
<dbReference type="SMART" id="SM00702">
    <property type="entry name" value="P4Hc"/>
    <property type="match status" value="1"/>
</dbReference>
<dbReference type="Pfam" id="PF13640">
    <property type="entry name" value="2OG-FeII_Oxy_3"/>
    <property type="match status" value="1"/>
</dbReference>
<evidence type="ECO:0000256" key="5">
    <source>
        <dbReference type="ARBA" id="ARBA00023002"/>
    </source>
</evidence>
<evidence type="ECO:0000256" key="1">
    <source>
        <dbReference type="ARBA" id="ARBA00001961"/>
    </source>
</evidence>
<dbReference type="PROSITE" id="PS51471">
    <property type="entry name" value="FE2OG_OXY"/>
    <property type="match status" value="1"/>
</dbReference>
<dbReference type="PANTHER" id="PTHR10869">
    <property type="entry name" value="PROLYL 4-HYDROXYLASE ALPHA SUBUNIT"/>
    <property type="match status" value="1"/>
</dbReference>
<dbReference type="Gene3D" id="2.60.120.620">
    <property type="entry name" value="q2cbj1_9rhob like domain"/>
    <property type="match status" value="1"/>
</dbReference>
<dbReference type="GO" id="GO:0005506">
    <property type="term" value="F:iron ion binding"/>
    <property type="evidence" value="ECO:0007669"/>
    <property type="project" value="InterPro"/>
</dbReference>
<keyword evidence="3" id="KW-0847">Vitamin C</keyword>
<keyword evidence="4" id="KW-0223">Dioxygenase</keyword>
<dbReference type="EMBL" id="JACLAW010000003">
    <property type="protein sequence ID" value="MBC2664956.1"/>
    <property type="molecule type" value="Genomic_DNA"/>
</dbReference>
<keyword evidence="6" id="KW-0408">Iron</keyword>
<keyword evidence="9" id="KW-1185">Reference proteome</keyword>
<evidence type="ECO:0000313" key="8">
    <source>
        <dbReference type="EMBL" id="MBC2664956.1"/>
    </source>
</evidence>
<keyword evidence="5" id="KW-0560">Oxidoreductase</keyword>
<keyword evidence="2" id="KW-0479">Metal-binding</keyword>
<dbReference type="InterPro" id="IPR006620">
    <property type="entry name" value="Pro_4_hyd_alph"/>
</dbReference>
<evidence type="ECO:0000313" key="9">
    <source>
        <dbReference type="Proteomes" id="UP000566813"/>
    </source>
</evidence>
<name>A0A7X1FQ73_9SPHN</name>
<dbReference type="GO" id="GO:0051213">
    <property type="term" value="F:dioxygenase activity"/>
    <property type="evidence" value="ECO:0007669"/>
    <property type="project" value="UniProtKB-KW"/>
</dbReference>
<sequence>MTAQTANPDKPAPVVDQAALARIGEKVRARLAADPAAYKVPTERAEIYAFGNFLSPAECDRFIAMVDEVAKPSSLFETTYEQGFRTSYSGDVDRADPFVRMIERRIDDLLGMEPDHGETVQGQRYLPGQEFRAHCDWFWTRAKYWPQEAKRGGQRSWTAMAYLNDVEEGGSTDFTRLGIAIQPQRGALLVWNNMLPDGAPNWDTMHAAIPVAKGVKYVITKWYRSRRWG</sequence>
<comment type="cofactor">
    <cofactor evidence="1">
        <name>L-ascorbate</name>
        <dbReference type="ChEBI" id="CHEBI:38290"/>
    </cofactor>
</comment>
<reference evidence="8 9" key="1">
    <citation type="submission" date="2020-08" db="EMBL/GenBank/DDBJ databases">
        <title>The genome sequence of type strain Novosphingobium flavum NBRC 111647.</title>
        <authorList>
            <person name="Liu Y."/>
        </authorList>
    </citation>
    <scope>NUCLEOTIDE SEQUENCE [LARGE SCALE GENOMIC DNA]</scope>
    <source>
        <strain evidence="8 9">NBRC 111647</strain>
    </source>
</reference>
<dbReference type="Proteomes" id="UP000566813">
    <property type="component" value="Unassembled WGS sequence"/>
</dbReference>
<dbReference type="AlphaFoldDB" id="A0A7X1FQ73"/>
<dbReference type="InterPro" id="IPR005123">
    <property type="entry name" value="Oxoglu/Fe-dep_dioxygenase_dom"/>
</dbReference>
<evidence type="ECO:0000259" key="7">
    <source>
        <dbReference type="PROSITE" id="PS51471"/>
    </source>
</evidence>
<evidence type="ECO:0000256" key="2">
    <source>
        <dbReference type="ARBA" id="ARBA00022723"/>
    </source>
</evidence>
<evidence type="ECO:0000256" key="4">
    <source>
        <dbReference type="ARBA" id="ARBA00022964"/>
    </source>
</evidence>
<protein>
    <submittedName>
        <fullName evidence="8">2OG-Fe(II) oxygenase</fullName>
    </submittedName>
</protein>
<dbReference type="RefSeq" id="WP_185663203.1">
    <property type="nucleotide sequence ID" value="NZ_JACLAW010000003.1"/>
</dbReference>
<accession>A0A7X1FQ73</accession>
<dbReference type="InterPro" id="IPR045054">
    <property type="entry name" value="P4HA-like"/>
</dbReference>
<dbReference type="PANTHER" id="PTHR10869:SF246">
    <property type="entry name" value="TRANSMEMBRANE PROLYL 4-HYDROXYLASE"/>
    <property type="match status" value="1"/>
</dbReference>
<organism evidence="8 9">
    <name type="scientific">Novosphingobium flavum</name>
    <dbReference type="NCBI Taxonomy" id="1778672"/>
    <lineage>
        <taxon>Bacteria</taxon>
        <taxon>Pseudomonadati</taxon>
        <taxon>Pseudomonadota</taxon>
        <taxon>Alphaproteobacteria</taxon>
        <taxon>Sphingomonadales</taxon>
        <taxon>Sphingomonadaceae</taxon>
        <taxon>Novosphingobium</taxon>
    </lineage>
</organism>
<gene>
    <name evidence="8" type="ORF">H7F51_05470</name>
</gene>